<comment type="caution">
    <text evidence="2">The sequence shown here is derived from an EMBL/GenBank/DDBJ whole genome shotgun (WGS) entry which is preliminary data.</text>
</comment>
<reference evidence="2" key="2">
    <citation type="journal article" date="2018" name="BMC Genomics">
        <title>Whole genome sequencing and function prediction of 133 gut anaerobes isolated from chicken caecum in pure cultures.</title>
        <authorList>
            <person name="Medvecky M."/>
            <person name="Cejkova D."/>
            <person name="Polansky O."/>
            <person name="Karasova D."/>
            <person name="Kubasova T."/>
            <person name="Cizek A."/>
            <person name="Rychlik I."/>
        </authorList>
    </citation>
    <scope>NUCLEOTIDE SEQUENCE</scope>
    <source>
        <strain evidence="2">An149</strain>
    </source>
</reference>
<protein>
    <submittedName>
        <fullName evidence="2">Uncharacterized protein</fullName>
    </submittedName>
</protein>
<reference evidence="3" key="1">
    <citation type="submission" date="2017-04" db="EMBL/GenBank/DDBJ databases">
        <title>Function of individual gut microbiota members based on whole genome sequencing of pure cultures obtained from chicken caecum.</title>
        <authorList>
            <person name="Medvecky M."/>
            <person name="Cejkova D."/>
            <person name="Polansky O."/>
            <person name="Karasova D."/>
            <person name="Kubasova T."/>
            <person name="Cizek A."/>
            <person name="Rychlik I."/>
        </authorList>
    </citation>
    <scope>NUCLEOTIDE SEQUENCE [LARGE SCALE GENOMIC DNA]</scope>
    <source>
        <strain evidence="3">An149</strain>
    </source>
</reference>
<gene>
    <name evidence="2" type="ORF">B5E91_02930</name>
    <name evidence="1" type="ORF">K8V91_09935</name>
</gene>
<sequence>MIINQEELTKLCKYLYLKFFDYKDIVLNDIDIKISDSIYINANLNYYGIDTKVQAKVDLRVENDLIVDIDGIAKYGFINLSVNKILKEMIKDYQGIEITDQGVIVLNEFLKSVELKNGHVCIELK</sequence>
<evidence type="ECO:0000313" key="1">
    <source>
        <dbReference type="EMBL" id="HJF41233.1"/>
    </source>
</evidence>
<dbReference type="AlphaFoldDB" id="A0A1Y4QNZ6"/>
<proteinExistence type="predicted"/>
<dbReference type="EMBL" id="NFLB01000002">
    <property type="protein sequence ID" value="OUQ06242.1"/>
    <property type="molecule type" value="Genomic_DNA"/>
</dbReference>
<reference evidence="1" key="4">
    <citation type="submission" date="2021-09" db="EMBL/GenBank/DDBJ databases">
        <authorList>
            <person name="Gilroy R."/>
        </authorList>
    </citation>
    <scope>NUCLEOTIDE SEQUENCE</scope>
    <source>
        <strain evidence="1">CHK193-16274</strain>
    </source>
</reference>
<dbReference type="EMBL" id="DYWV01000343">
    <property type="protein sequence ID" value="HJF41233.1"/>
    <property type="molecule type" value="Genomic_DNA"/>
</dbReference>
<evidence type="ECO:0000313" key="3">
    <source>
        <dbReference type="Proteomes" id="UP000196258"/>
    </source>
</evidence>
<dbReference type="Proteomes" id="UP000749320">
    <property type="component" value="Unassembled WGS sequence"/>
</dbReference>
<dbReference type="Proteomes" id="UP000196258">
    <property type="component" value="Unassembled WGS sequence"/>
</dbReference>
<reference evidence="1" key="3">
    <citation type="journal article" date="2021" name="PeerJ">
        <title>Extensive microbial diversity within the chicken gut microbiome revealed by metagenomics and culture.</title>
        <authorList>
            <person name="Gilroy R."/>
            <person name="Ravi A."/>
            <person name="Getino M."/>
            <person name="Pursley I."/>
            <person name="Horton D.L."/>
            <person name="Alikhan N.F."/>
            <person name="Baker D."/>
            <person name="Gharbi K."/>
            <person name="Hall N."/>
            <person name="Watson M."/>
            <person name="Adriaenssens E.M."/>
            <person name="Foster-Nyarko E."/>
            <person name="Jarju S."/>
            <person name="Secka A."/>
            <person name="Antonio M."/>
            <person name="Oren A."/>
            <person name="Chaudhuri R.R."/>
            <person name="La Ragione R."/>
            <person name="Hildebrand F."/>
            <person name="Pallen M.J."/>
        </authorList>
    </citation>
    <scope>NUCLEOTIDE SEQUENCE</scope>
    <source>
        <strain evidence="1">CHK193-16274</strain>
    </source>
</reference>
<dbReference type="RefSeq" id="WP_087254876.1">
    <property type="nucleotide sequence ID" value="NZ_CAJFOD010000083.1"/>
</dbReference>
<accession>A0A1Y4QNZ6</accession>
<evidence type="ECO:0000313" key="2">
    <source>
        <dbReference type="EMBL" id="OUQ06242.1"/>
    </source>
</evidence>
<organism evidence="2 3">
    <name type="scientific">Thomasclavelia spiroformis</name>
    <dbReference type="NCBI Taxonomy" id="29348"/>
    <lineage>
        <taxon>Bacteria</taxon>
        <taxon>Bacillati</taxon>
        <taxon>Bacillota</taxon>
        <taxon>Erysipelotrichia</taxon>
        <taxon>Erysipelotrichales</taxon>
        <taxon>Coprobacillaceae</taxon>
        <taxon>Thomasclavelia</taxon>
    </lineage>
</organism>
<name>A0A1Y4QNZ6_9FIRM</name>